<accession>A0ABS6F4B9</accession>
<proteinExistence type="predicted"/>
<comment type="caution">
    <text evidence="5">The sequence shown here is derived from an EMBL/GenBank/DDBJ whole genome shotgun (WGS) entry which is preliminary data.</text>
</comment>
<keyword evidence="1" id="KW-0805">Transcription regulation</keyword>
<dbReference type="PANTHER" id="PTHR43280:SF29">
    <property type="entry name" value="ARAC-FAMILY TRANSCRIPTIONAL REGULATOR"/>
    <property type="match status" value="1"/>
</dbReference>
<feature type="domain" description="HTH araC/xylS-type" evidence="4">
    <location>
        <begin position="170"/>
        <end position="269"/>
    </location>
</feature>
<dbReference type="PROSITE" id="PS00041">
    <property type="entry name" value="HTH_ARAC_FAMILY_1"/>
    <property type="match status" value="1"/>
</dbReference>
<reference evidence="5 6" key="1">
    <citation type="submission" date="2021-06" db="EMBL/GenBank/DDBJ databases">
        <authorList>
            <person name="Sun Q."/>
            <person name="Li D."/>
        </authorList>
    </citation>
    <scope>NUCLEOTIDE SEQUENCE [LARGE SCALE GENOMIC DNA]</scope>
    <source>
        <strain evidence="5 6">MSJ-4</strain>
    </source>
</reference>
<dbReference type="Pfam" id="PF12833">
    <property type="entry name" value="HTH_18"/>
    <property type="match status" value="1"/>
</dbReference>
<evidence type="ECO:0000313" key="6">
    <source>
        <dbReference type="Proteomes" id="UP000736583"/>
    </source>
</evidence>
<dbReference type="InterPro" id="IPR018062">
    <property type="entry name" value="HTH_AraC-typ_CS"/>
</dbReference>
<dbReference type="Proteomes" id="UP000736583">
    <property type="component" value="Unassembled WGS sequence"/>
</dbReference>
<dbReference type="PANTHER" id="PTHR43280">
    <property type="entry name" value="ARAC-FAMILY TRANSCRIPTIONAL REGULATOR"/>
    <property type="match status" value="1"/>
</dbReference>
<evidence type="ECO:0000313" key="5">
    <source>
        <dbReference type="EMBL" id="MBU5592685.1"/>
    </source>
</evidence>
<dbReference type="PROSITE" id="PS01124">
    <property type="entry name" value="HTH_ARAC_FAMILY_2"/>
    <property type="match status" value="1"/>
</dbReference>
<protein>
    <submittedName>
        <fullName evidence="5">AraC family transcriptional regulator</fullName>
    </submittedName>
</protein>
<dbReference type="SMART" id="SM00342">
    <property type="entry name" value="HTH_ARAC"/>
    <property type="match status" value="1"/>
</dbReference>
<dbReference type="EMBL" id="JAHLQL010000004">
    <property type="protein sequence ID" value="MBU5592685.1"/>
    <property type="molecule type" value="Genomic_DNA"/>
</dbReference>
<evidence type="ECO:0000256" key="2">
    <source>
        <dbReference type="ARBA" id="ARBA00023125"/>
    </source>
</evidence>
<dbReference type="InterPro" id="IPR018060">
    <property type="entry name" value="HTH_AraC"/>
</dbReference>
<evidence type="ECO:0000256" key="3">
    <source>
        <dbReference type="ARBA" id="ARBA00023163"/>
    </source>
</evidence>
<gene>
    <name evidence="5" type="ORF">KQI89_13065</name>
</gene>
<keyword evidence="2" id="KW-0238">DNA-binding</keyword>
<sequence>MKIEINKLAKHFADVPFQMEGIYRFTQKPGKSWPSYTEPFPGFVFPLNGKVEFTFDGTPYVFTPGKVIHGGAKMKLAEKKNNNTSWEYLLVHYQICGPDSDKLSPSSSHFELQVGYSLRLYDLLERLWKISFQSGSIPAFQTKVLFYNVLEEVFACARNQDNGNSKTLFDQVSAYIHEHYSESLAISMLSEQNGVSRNRLAYVFSKYSGMGPGDYLLSYRLNRAKEMLLVENMTTIQEISQAVGFNDPFYFSRAFKKQFGLSPREYRNKFINNPV</sequence>
<evidence type="ECO:0000259" key="4">
    <source>
        <dbReference type="PROSITE" id="PS01124"/>
    </source>
</evidence>
<organism evidence="5 6">
    <name type="scientific">Clostridium simiarum</name>
    <dbReference type="NCBI Taxonomy" id="2841506"/>
    <lineage>
        <taxon>Bacteria</taxon>
        <taxon>Bacillati</taxon>
        <taxon>Bacillota</taxon>
        <taxon>Clostridia</taxon>
        <taxon>Eubacteriales</taxon>
        <taxon>Clostridiaceae</taxon>
        <taxon>Clostridium</taxon>
    </lineage>
</organism>
<dbReference type="RefSeq" id="WP_216457434.1">
    <property type="nucleotide sequence ID" value="NZ_JAHLQL010000004.1"/>
</dbReference>
<keyword evidence="3" id="KW-0804">Transcription</keyword>
<name>A0ABS6F4B9_9CLOT</name>
<evidence type="ECO:0000256" key="1">
    <source>
        <dbReference type="ARBA" id="ARBA00023015"/>
    </source>
</evidence>
<keyword evidence="6" id="KW-1185">Reference proteome</keyword>